<dbReference type="SMART" id="SM00248">
    <property type="entry name" value="ANK"/>
    <property type="match status" value="6"/>
</dbReference>
<proteinExistence type="predicted"/>
<keyword evidence="6" id="KW-1185">Reference proteome</keyword>
<protein>
    <submittedName>
        <fullName evidence="5">Ankyrin repeat-containing domain protein</fullName>
    </submittedName>
</protein>
<dbReference type="PROSITE" id="PS50088">
    <property type="entry name" value="ANK_REPEAT"/>
    <property type="match status" value="1"/>
</dbReference>
<sequence>MLTRYLDELTTYADTLYQETIVDITPRPESPMSDDGHPAAAGETESIDQADEQADSNLQQQDSAPGTGVNTVHGSSWEDNITARSVDSIRATTSQNPDMQTVHATGPATCDYAEQILADQYDAALGSTQPEASETAAVTAEFAQSDAIVFDILEAKLNRSLLTTDEQRALDDQLRNCCDFSQPGSISTLRKLLREGADPDACLVTPVDSYYSLQSWPLQEAALWGNTEAMGILLSAGANPNPGDYRTKSWLPSPLVLSIYRDNEDAANLLLAAKVSVHLAAGRYGVQFSLQGLRERCQQISLPMSGRECEVEYIPLHACLSPLSVGKTMVDWTVRKRLINRLLDSGANVNEIDGGISSRKRTLLAQAIDLKDEIADPDFKFELCRNLIKRGADVNLGNGSECSAMKIALRKGDVNIVKLLLSKGAKPSAGEELGASCRCTARLPLLLVTLGLVLKQTLPGWSAYYLDAGFDINEKIAFSYDSKSLSHRFRGQPTHVSCLTVAKTIETIDGLSWATAITREDMIKVLRDAGAK</sequence>
<comment type="caution">
    <text evidence="5">The sequence shown here is derived from an EMBL/GenBank/DDBJ whole genome shotgun (WGS) entry which is preliminary data.</text>
</comment>
<keyword evidence="1" id="KW-0677">Repeat</keyword>
<dbReference type="InterPro" id="IPR002110">
    <property type="entry name" value="Ankyrin_rpt"/>
</dbReference>
<evidence type="ECO:0000256" key="3">
    <source>
        <dbReference type="PROSITE-ProRule" id="PRU00023"/>
    </source>
</evidence>
<dbReference type="InterPro" id="IPR036770">
    <property type="entry name" value="Ankyrin_rpt-contain_sf"/>
</dbReference>
<organism evidence="5 6">
    <name type="scientific">Diplogelasinospora grovesii</name>
    <dbReference type="NCBI Taxonomy" id="303347"/>
    <lineage>
        <taxon>Eukaryota</taxon>
        <taxon>Fungi</taxon>
        <taxon>Dikarya</taxon>
        <taxon>Ascomycota</taxon>
        <taxon>Pezizomycotina</taxon>
        <taxon>Sordariomycetes</taxon>
        <taxon>Sordariomycetidae</taxon>
        <taxon>Sordariales</taxon>
        <taxon>Diplogelasinosporaceae</taxon>
        <taxon>Diplogelasinospora</taxon>
    </lineage>
</organism>
<reference evidence="6" key="1">
    <citation type="journal article" date="2023" name="Mol. Phylogenet. Evol.">
        <title>Genome-scale phylogeny and comparative genomics of the fungal order Sordariales.</title>
        <authorList>
            <person name="Hensen N."/>
            <person name="Bonometti L."/>
            <person name="Westerberg I."/>
            <person name="Brannstrom I.O."/>
            <person name="Guillou S."/>
            <person name="Cros-Aarteil S."/>
            <person name="Calhoun S."/>
            <person name="Haridas S."/>
            <person name="Kuo A."/>
            <person name="Mondo S."/>
            <person name="Pangilinan J."/>
            <person name="Riley R."/>
            <person name="LaButti K."/>
            <person name="Andreopoulos B."/>
            <person name="Lipzen A."/>
            <person name="Chen C."/>
            <person name="Yan M."/>
            <person name="Daum C."/>
            <person name="Ng V."/>
            <person name="Clum A."/>
            <person name="Steindorff A."/>
            <person name="Ohm R.A."/>
            <person name="Martin F."/>
            <person name="Silar P."/>
            <person name="Natvig D.O."/>
            <person name="Lalanne C."/>
            <person name="Gautier V."/>
            <person name="Ament-Velasquez S.L."/>
            <person name="Kruys A."/>
            <person name="Hutchinson M.I."/>
            <person name="Powell A.J."/>
            <person name="Barry K."/>
            <person name="Miller A.N."/>
            <person name="Grigoriev I.V."/>
            <person name="Debuchy R."/>
            <person name="Gladieux P."/>
            <person name="Hiltunen Thoren M."/>
            <person name="Johannesson H."/>
        </authorList>
    </citation>
    <scope>NUCLEOTIDE SEQUENCE [LARGE SCALE GENOMIC DNA]</scope>
    <source>
        <strain evidence="6">CBS 340.73</strain>
    </source>
</reference>
<feature type="repeat" description="ANK" evidence="3">
    <location>
        <begin position="400"/>
        <end position="432"/>
    </location>
</feature>
<feature type="region of interest" description="Disordered" evidence="4">
    <location>
        <begin position="25"/>
        <end position="75"/>
    </location>
</feature>
<evidence type="ECO:0000256" key="4">
    <source>
        <dbReference type="SAM" id="MobiDB-lite"/>
    </source>
</evidence>
<dbReference type="PANTHER" id="PTHR24189">
    <property type="entry name" value="MYOTROPHIN"/>
    <property type="match status" value="1"/>
</dbReference>
<name>A0AAN6NAE3_9PEZI</name>
<dbReference type="Gene3D" id="1.25.40.20">
    <property type="entry name" value="Ankyrin repeat-containing domain"/>
    <property type="match status" value="1"/>
</dbReference>
<evidence type="ECO:0000256" key="2">
    <source>
        <dbReference type="ARBA" id="ARBA00023043"/>
    </source>
</evidence>
<dbReference type="Proteomes" id="UP001303473">
    <property type="component" value="Unassembled WGS sequence"/>
</dbReference>
<feature type="compositionally biased region" description="Polar residues" evidence="4">
    <location>
        <begin position="55"/>
        <end position="75"/>
    </location>
</feature>
<dbReference type="InterPro" id="IPR050745">
    <property type="entry name" value="Multifunctional_regulatory"/>
</dbReference>
<feature type="compositionally biased region" description="Acidic residues" evidence="4">
    <location>
        <begin position="45"/>
        <end position="54"/>
    </location>
</feature>
<gene>
    <name evidence="5" type="ORF">QBC46DRAFT_435532</name>
</gene>
<dbReference type="SUPFAM" id="SSF48403">
    <property type="entry name" value="Ankyrin repeat"/>
    <property type="match status" value="1"/>
</dbReference>
<dbReference type="AlphaFoldDB" id="A0AAN6NAE3"/>
<evidence type="ECO:0000313" key="5">
    <source>
        <dbReference type="EMBL" id="KAK3940167.1"/>
    </source>
</evidence>
<dbReference type="PANTHER" id="PTHR24189:SF50">
    <property type="entry name" value="ANKYRIN REPEAT AND SOCS BOX PROTEIN 2"/>
    <property type="match status" value="1"/>
</dbReference>
<accession>A0AAN6NAE3</accession>
<evidence type="ECO:0000256" key="1">
    <source>
        <dbReference type="ARBA" id="ARBA00022737"/>
    </source>
</evidence>
<dbReference type="EMBL" id="MU853800">
    <property type="protein sequence ID" value="KAK3940167.1"/>
    <property type="molecule type" value="Genomic_DNA"/>
</dbReference>
<keyword evidence="2 3" id="KW-0040">ANK repeat</keyword>
<evidence type="ECO:0000313" key="6">
    <source>
        <dbReference type="Proteomes" id="UP001303473"/>
    </source>
</evidence>